<evidence type="ECO:0000313" key="3">
    <source>
        <dbReference type="Proteomes" id="UP000821866"/>
    </source>
</evidence>
<name>A0A9J6EEA4_RHIMP</name>
<proteinExistence type="predicted"/>
<feature type="region of interest" description="Disordered" evidence="1">
    <location>
        <begin position="160"/>
        <end position="180"/>
    </location>
</feature>
<evidence type="ECO:0000256" key="1">
    <source>
        <dbReference type="SAM" id="MobiDB-lite"/>
    </source>
</evidence>
<gene>
    <name evidence="2" type="ORF">HPB51_001034</name>
</gene>
<keyword evidence="3" id="KW-1185">Reference proteome</keyword>
<dbReference type="Proteomes" id="UP000821866">
    <property type="component" value="Chromosome 2"/>
</dbReference>
<reference evidence="2" key="1">
    <citation type="journal article" date="2020" name="Cell">
        <title>Large-Scale Comparative Analyses of Tick Genomes Elucidate Their Genetic Diversity and Vector Capacities.</title>
        <authorList>
            <consortium name="Tick Genome and Microbiome Consortium (TIGMIC)"/>
            <person name="Jia N."/>
            <person name="Wang J."/>
            <person name="Shi W."/>
            <person name="Du L."/>
            <person name="Sun Y."/>
            <person name="Zhan W."/>
            <person name="Jiang J.F."/>
            <person name="Wang Q."/>
            <person name="Zhang B."/>
            <person name="Ji P."/>
            <person name="Bell-Sakyi L."/>
            <person name="Cui X.M."/>
            <person name="Yuan T.T."/>
            <person name="Jiang B.G."/>
            <person name="Yang W.F."/>
            <person name="Lam T.T."/>
            <person name="Chang Q.C."/>
            <person name="Ding S.J."/>
            <person name="Wang X.J."/>
            <person name="Zhu J.G."/>
            <person name="Ruan X.D."/>
            <person name="Zhao L."/>
            <person name="Wei J.T."/>
            <person name="Ye R.Z."/>
            <person name="Que T.C."/>
            <person name="Du C.H."/>
            <person name="Zhou Y.H."/>
            <person name="Cheng J.X."/>
            <person name="Dai P.F."/>
            <person name="Guo W.B."/>
            <person name="Han X.H."/>
            <person name="Huang E.J."/>
            <person name="Li L.F."/>
            <person name="Wei W."/>
            <person name="Gao Y.C."/>
            <person name="Liu J.Z."/>
            <person name="Shao H.Z."/>
            <person name="Wang X."/>
            <person name="Wang C.C."/>
            <person name="Yang T.C."/>
            <person name="Huo Q.B."/>
            <person name="Li W."/>
            <person name="Chen H.Y."/>
            <person name="Chen S.E."/>
            <person name="Zhou L.G."/>
            <person name="Ni X.B."/>
            <person name="Tian J.H."/>
            <person name="Sheng Y."/>
            <person name="Liu T."/>
            <person name="Pan Y.S."/>
            <person name="Xia L.Y."/>
            <person name="Li J."/>
            <person name="Zhao F."/>
            <person name="Cao W.C."/>
        </authorList>
    </citation>
    <scope>NUCLEOTIDE SEQUENCE</scope>
    <source>
        <strain evidence="2">Rmic-2018</strain>
    </source>
</reference>
<sequence length="180" mass="19856">MIMRDAVVEDSGNFDHVGLFNGPTTFPPPSEMQLPQPCFGNVELPGGIILSIGTEPDGAAARAHVRSRKTDPFSVDVLESGSIQSPRRTRTLLKGSRNRAYRRNRQAHICGKTYRLPRRHVPAKRKMPGATSVRPEEAGPRGPWRRCHVWRDAVTNELVQDEGGVAINDTPFPPDSPVTS</sequence>
<protein>
    <submittedName>
        <fullName evidence="2">Uncharacterized protein</fullName>
    </submittedName>
</protein>
<dbReference type="AlphaFoldDB" id="A0A9J6EEA4"/>
<feature type="compositionally biased region" description="Pro residues" evidence="1">
    <location>
        <begin position="171"/>
        <end position="180"/>
    </location>
</feature>
<organism evidence="2 3">
    <name type="scientific">Rhipicephalus microplus</name>
    <name type="common">Cattle tick</name>
    <name type="synonym">Boophilus microplus</name>
    <dbReference type="NCBI Taxonomy" id="6941"/>
    <lineage>
        <taxon>Eukaryota</taxon>
        <taxon>Metazoa</taxon>
        <taxon>Ecdysozoa</taxon>
        <taxon>Arthropoda</taxon>
        <taxon>Chelicerata</taxon>
        <taxon>Arachnida</taxon>
        <taxon>Acari</taxon>
        <taxon>Parasitiformes</taxon>
        <taxon>Ixodida</taxon>
        <taxon>Ixodoidea</taxon>
        <taxon>Ixodidae</taxon>
        <taxon>Rhipicephalinae</taxon>
        <taxon>Rhipicephalus</taxon>
        <taxon>Boophilus</taxon>
    </lineage>
</organism>
<evidence type="ECO:0000313" key="2">
    <source>
        <dbReference type="EMBL" id="KAH8032684.1"/>
    </source>
</evidence>
<accession>A0A9J6EEA4</accession>
<dbReference type="EMBL" id="JABSTU010000004">
    <property type="protein sequence ID" value="KAH8032684.1"/>
    <property type="molecule type" value="Genomic_DNA"/>
</dbReference>
<comment type="caution">
    <text evidence="2">The sequence shown here is derived from an EMBL/GenBank/DDBJ whole genome shotgun (WGS) entry which is preliminary data.</text>
</comment>
<reference evidence="2" key="2">
    <citation type="submission" date="2021-09" db="EMBL/GenBank/DDBJ databases">
        <authorList>
            <person name="Jia N."/>
            <person name="Wang J."/>
            <person name="Shi W."/>
            <person name="Du L."/>
            <person name="Sun Y."/>
            <person name="Zhan W."/>
            <person name="Jiang J."/>
            <person name="Wang Q."/>
            <person name="Zhang B."/>
            <person name="Ji P."/>
            <person name="Sakyi L.B."/>
            <person name="Cui X."/>
            <person name="Yuan T."/>
            <person name="Jiang B."/>
            <person name="Yang W."/>
            <person name="Lam T.T.-Y."/>
            <person name="Chang Q."/>
            <person name="Ding S."/>
            <person name="Wang X."/>
            <person name="Zhu J."/>
            <person name="Ruan X."/>
            <person name="Zhao L."/>
            <person name="Wei J."/>
            <person name="Que T."/>
            <person name="Du C."/>
            <person name="Cheng J."/>
            <person name="Dai P."/>
            <person name="Han X."/>
            <person name="Huang E."/>
            <person name="Gao Y."/>
            <person name="Liu J."/>
            <person name="Shao H."/>
            <person name="Ye R."/>
            <person name="Li L."/>
            <person name="Wei W."/>
            <person name="Wang X."/>
            <person name="Wang C."/>
            <person name="Huo Q."/>
            <person name="Li W."/>
            <person name="Guo W."/>
            <person name="Chen H."/>
            <person name="Chen S."/>
            <person name="Zhou L."/>
            <person name="Zhou L."/>
            <person name="Ni X."/>
            <person name="Tian J."/>
            <person name="Zhou Y."/>
            <person name="Sheng Y."/>
            <person name="Liu T."/>
            <person name="Pan Y."/>
            <person name="Xia L."/>
            <person name="Li J."/>
            <person name="Zhao F."/>
            <person name="Cao W."/>
        </authorList>
    </citation>
    <scope>NUCLEOTIDE SEQUENCE</scope>
    <source>
        <strain evidence="2">Rmic-2018</strain>
        <tissue evidence="2">Larvae</tissue>
    </source>
</reference>